<name>A0A0A9A3J0_ARUDO</name>
<organism evidence="1">
    <name type="scientific">Arundo donax</name>
    <name type="common">Giant reed</name>
    <name type="synonym">Donax arundinaceus</name>
    <dbReference type="NCBI Taxonomy" id="35708"/>
    <lineage>
        <taxon>Eukaryota</taxon>
        <taxon>Viridiplantae</taxon>
        <taxon>Streptophyta</taxon>
        <taxon>Embryophyta</taxon>
        <taxon>Tracheophyta</taxon>
        <taxon>Spermatophyta</taxon>
        <taxon>Magnoliopsida</taxon>
        <taxon>Liliopsida</taxon>
        <taxon>Poales</taxon>
        <taxon>Poaceae</taxon>
        <taxon>PACMAD clade</taxon>
        <taxon>Arundinoideae</taxon>
        <taxon>Arundineae</taxon>
        <taxon>Arundo</taxon>
    </lineage>
</organism>
<reference evidence="1" key="2">
    <citation type="journal article" date="2015" name="Data Brief">
        <title>Shoot transcriptome of the giant reed, Arundo donax.</title>
        <authorList>
            <person name="Barrero R.A."/>
            <person name="Guerrero F.D."/>
            <person name="Moolhuijzen P."/>
            <person name="Goolsby J.A."/>
            <person name="Tidwell J."/>
            <person name="Bellgard S.E."/>
            <person name="Bellgard M.I."/>
        </authorList>
    </citation>
    <scope>NUCLEOTIDE SEQUENCE</scope>
    <source>
        <tissue evidence="1">Shoot tissue taken approximately 20 cm above the soil surface</tissue>
    </source>
</reference>
<protein>
    <submittedName>
        <fullName evidence="1">Uncharacterized protein</fullName>
    </submittedName>
</protein>
<proteinExistence type="predicted"/>
<accession>A0A0A9A3J0</accession>
<reference evidence="1" key="1">
    <citation type="submission" date="2014-09" db="EMBL/GenBank/DDBJ databases">
        <authorList>
            <person name="Magalhaes I.L.F."/>
            <person name="Oliveira U."/>
            <person name="Santos F.R."/>
            <person name="Vidigal T.H.D.A."/>
            <person name="Brescovit A.D."/>
            <person name="Santos A.J."/>
        </authorList>
    </citation>
    <scope>NUCLEOTIDE SEQUENCE</scope>
    <source>
        <tissue evidence="1">Shoot tissue taken approximately 20 cm above the soil surface</tissue>
    </source>
</reference>
<dbReference type="AlphaFoldDB" id="A0A0A9A3J0"/>
<sequence length="26" mass="3148">MGFRSWPKKKIWQKEKSRIILIGLGF</sequence>
<dbReference type="EMBL" id="GBRH01251661">
    <property type="protein sequence ID" value="JAD46234.1"/>
    <property type="molecule type" value="Transcribed_RNA"/>
</dbReference>
<evidence type="ECO:0000313" key="1">
    <source>
        <dbReference type="EMBL" id="JAD46234.1"/>
    </source>
</evidence>